<dbReference type="EnsemblMetazoa" id="CLYHEMT025733.1">
    <property type="protein sequence ID" value="CLYHEMP025733.1"/>
    <property type="gene ID" value="CLYHEMG025733"/>
</dbReference>
<comment type="similarity">
    <text evidence="1">Belongs to the peptidase C15 family.</text>
</comment>
<dbReference type="GO" id="GO:0016920">
    <property type="term" value="F:pyroglutamyl-peptidase activity"/>
    <property type="evidence" value="ECO:0007669"/>
    <property type="project" value="InterPro"/>
</dbReference>
<dbReference type="SUPFAM" id="SSF53182">
    <property type="entry name" value="Pyrrolidone carboxyl peptidase (pyroglutamate aminopeptidase)"/>
    <property type="match status" value="1"/>
</dbReference>
<evidence type="ECO:0000256" key="1">
    <source>
        <dbReference type="ARBA" id="ARBA00006641"/>
    </source>
</evidence>
<dbReference type="Proteomes" id="UP000594262">
    <property type="component" value="Unplaced"/>
</dbReference>
<dbReference type="PANTHER" id="PTHR23402:SF1">
    <property type="entry name" value="PYROGLUTAMYL-PEPTIDASE I"/>
    <property type="match status" value="1"/>
</dbReference>
<dbReference type="RefSeq" id="XP_066918885.1">
    <property type="nucleotide sequence ID" value="XM_067062784.1"/>
</dbReference>
<dbReference type="GO" id="GO:0006508">
    <property type="term" value="P:proteolysis"/>
    <property type="evidence" value="ECO:0007669"/>
    <property type="project" value="UniProtKB-KW"/>
</dbReference>
<dbReference type="OrthoDB" id="407146at2759"/>
<dbReference type="PANTHER" id="PTHR23402">
    <property type="entry name" value="PROTEASE FAMILY C15 PYROGLUTAMYL-PEPTIDASE I-RELATED"/>
    <property type="match status" value="1"/>
</dbReference>
<reference evidence="6" key="1">
    <citation type="submission" date="2021-01" db="UniProtKB">
        <authorList>
            <consortium name="EnsemblMetazoa"/>
        </authorList>
    </citation>
    <scope>IDENTIFICATION</scope>
</reference>
<organism evidence="6 7">
    <name type="scientific">Clytia hemisphaerica</name>
    <dbReference type="NCBI Taxonomy" id="252671"/>
    <lineage>
        <taxon>Eukaryota</taxon>
        <taxon>Metazoa</taxon>
        <taxon>Cnidaria</taxon>
        <taxon>Hydrozoa</taxon>
        <taxon>Hydroidolina</taxon>
        <taxon>Leptothecata</taxon>
        <taxon>Obeliida</taxon>
        <taxon>Clytiidae</taxon>
        <taxon>Clytia</taxon>
    </lineage>
</organism>
<evidence type="ECO:0000256" key="2">
    <source>
        <dbReference type="ARBA" id="ARBA00022490"/>
    </source>
</evidence>
<dbReference type="Gene3D" id="3.40.630.20">
    <property type="entry name" value="Peptidase C15, pyroglutamyl peptidase I-like"/>
    <property type="match status" value="1"/>
</dbReference>
<dbReference type="InterPro" id="IPR000816">
    <property type="entry name" value="Peptidase_C15"/>
</dbReference>
<evidence type="ECO:0000256" key="3">
    <source>
        <dbReference type="ARBA" id="ARBA00022670"/>
    </source>
</evidence>
<keyword evidence="5" id="KW-0788">Thiol protease</keyword>
<name>A0A7M5XLC5_9CNID</name>
<evidence type="ECO:0000313" key="7">
    <source>
        <dbReference type="Proteomes" id="UP000594262"/>
    </source>
</evidence>
<dbReference type="GeneID" id="136806223"/>
<evidence type="ECO:0000256" key="4">
    <source>
        <dbReference type="ARBA" id="ARBA00022801"/>
    </source>
</evidence>
<accession>A0A7M5XLC5</accession>
<keyword evidence="3" id="KW-0645">Protease</keyword>
<dbReference type="PRINTS" id="PR00706">
    <property type="entry name" value="PYROGLUPTASE"/>
</dbReference>
<dbReference type="Pfam" id="PF01470">
    <property type="entry name" value="Peptidase_C15"/>
    <property type="match status" value="1"/>
</dbReference>
<dbReference type="InterPro" id="IPR016125">
    <property type="entry name" value="Peptidase_C15-like"/>
</dbReference>
<keyword evidence="7" id="KW-1185">Reference proteome</keyword>
<keyword evidence="2" id="KW-0963">Cytoplasm</keyword>
<protein>
    <submittedName>
        <fullName evidence="6">Uncharacterized protein</fullName>
    </submittedName>
</protein>
<evidence type="ECO:0000313" key="6">
    <source>
        <dbReference type="EnsemblMetazoa" id="CLYHEMP025733.1"/>
    </source>
</evidence>
<dbReference type="GO" id="GO:0005829">
    <property type="term" value="C:cytosol"/>
    <property type="evidence" value="ECO:0007669"/>
    <property type="project" value="InterPro"/>
</dbReference>
<proteinExistence type="inferred from homology"/>
<dbReference type="AlphaFoldDB" id="A0A7M5XLC5"/>
<evidence type="ECO:0000256" key="5">
    <source>
        <dbReference type="ARBA" id="ARBA00022807"/>
    </source>
</evidence>
<sequence length="196" mass="21884">MEKEAATTNLSPSIFLTGFGAFGEYKTNPSWLAVQEVSKIWPNKGEIHIKEIPVEYKYVEENVPKYLEDIKPKISVNVGVSGLAEDKLQLEYCAHSSDYVKPDIDGCIGPDCSKDVCLTTKFDLKKLIACCTGSALPVERSDNAGRYLCEFIYYTSMKTDECPSLFVHVPVITEEITLEKITKTLESIIKACIQQV</sequence>
<dbReference type="InterPro" id="IPR036440">
    <property type="entry name" value="Peptidase_C15-like_sf"/>
</dbReference>
<keyword evidence="4" id="KW-0378">Hydrolase</keyword>